<evidence type="ECO:0000313" key="6">
    <source>
        <dbReference type="Proteomes" id="UP000092950"/>
    </source>
</evidence>
<feature type="domain" description="CHAD" evidence="2">
    <location>
        <begin position="226"/>
        <end position="522"/>
    </location>
</feature>
<organism evidence="4 5">
    <name type="scientific">Bordetella pseudohinzii</name>
    <dbReference type="NCBI Taxonomy" id="1331258"/>
    <lineage>
        <taxon>Bacteria</taxon>
        <taxon>Pseudomonadati</taxon>
        <taxon>Pseudomonadota</taxon>
        <taxon>Betaproteobacteria</taxon>
        <taxon>Burkholderiales</taxon>
        <taxon>Alcaligenaceae</taxon>
        <taxon>Bordetella</taxon>
    </lineage>
</organism>
<keyword evidence="6" id="KW-1185">Reference proteome</keyword>
<dbReference type="InterPro" id="IPR023577">
    <property type="entry name" value="CYTH_domain"/>
</dbReference>
<reference evidence="4 5" key="1">
    <citation type="submission" date="2015-09" db="EMBL/GenBank/DDBJ databases">
        <authorList>
            <person name="Jackson K.R."/>
            <person name="Lunt B.L."/>
            <person name="Fisher J.N.B."/>
            <person name="Gardner A.V."/>
            <person name="Bailey M.E."/>
            <person name="Deus L.M."/>
            <person name="Earl A.S."/>
            <person name="Gibby P.D."/>
            <person name="Hartmann K.A."/>
            <person name="Liu J.E."/>
            <person name="Manci A.M."/>
            <person name="Nielsen D.A."/>
            <person name="Solomon M.B."/>
            <person name="Breakwell D.P."/>
            <person name="Burnett S.H."/>
            <person name="Grose J.H."/>
        </authorList>
    </citation>
    <scope>NUCLEOTIDE SEQUENCE [LARGE SCALE GENOMIC DNA]</scope>
    <source>
        <strain evidence="4 5">2789STDY5608636</strain>
    </source>
</reference>
<evidence type="ECO:0000313" key="3">
    <source>
        <dbReference type="EMBL" id="ANY17589.1"/>
    </source>
</evidence>
<dbReference type="PANTHER" id="PTHR39569:SF1">
    <property type="entry name" value="INORGANIC TRIPHOSPHATASE"/>
    <property type="match status" value="1"/>
</dbReference>
<dbReference type="InterPro" id="IPR039013">
    <property type="entry name" value="YgiF"/>
</dbReference>
<dbReference type="Pfam" id="PF01928">
    <property type="entry name" value="CYTH"/>
    <property type="match status" value="1"/>
</dbReference>
<dbReference type="GO" id="GO:0050355">
    <property type="term" value="F:inorganic triphosphate phosphatase activity"/>
    <property type="evidence" value="ECO:0007669"/>
    <property type="project" value="InterPro"/>
</dbReference>
<accession>A0A0J6BZ99</accession>
<dbReference type="SMART" id="SM00880">
    <property type="entry name" value="CHAD"/>
    <property type="match status" value="1"/>
</dbReference>
<dbReference type="PROSITE" id="PS51707">
    <property type="entry name" value="CYTH"/>
    <property type="match status" value="1"/>
</dbReference>
<dbReference type="OrthoDB" id="3034217at2"/>
<protein>
    <submittedName>
        <fullName evidence="3">Adenylate cyclase</fullName>
    </submittedName>
    <submittedName>
        <fullName evidence="4">Uncharacterized conserved protein</fullName>
    </submittedName>
</protein>
<dbReference type="Pfam" id="PF05235">
    <property type="entry name" value="CHAD"/>
    <property type="match status" value="1"/>
</dbReference>
<dbReference type="SUPFAM" id="SSF55154">
    <property type="entry name" value="CYTH-like phosphatases"/>
    <property type="match status" value="1"/>
</dbReference>
<dbReference type="KEGG" id="bpdz:BBN53_17910"/>
<sequence length="525" mass="57602">MSEQELKLHIPAAAVGGVRQEIARRQATRLPLRAMYFDTPERELVKARIALRLRQEGDAWVQTVKMPGANAISRIELNHLRPGPVLDLSVYAGTEVGEALSRVQGQLGVRYETDVQRLLCKLRAREGTVEAALDQGVLRAGGLELPICEIEFELLSGRPQAIFSIARGWQKRHGLVLDSRSKSERGDALAQLAAELALADDDASARQIVARFWAPRGAAAIRLSTDMTPGQAMSRVAEECLEQIIRNAAMLAEVDTAGVYAAGGPEHVHQLRVGMRRLRSAWRLFEDAVETPPAPLQAGIREYFGALGASRDQDVLADSIVPALTQAGMPDIPVEPVVRGADAHALCSGAAFQGWLLDLYEWSLRPADIAPPAPAGAEGQPLEPAIIPLDAAPPKPTLLPFLTRRLRKWHKQVVSQGVRFGDLELPARHELRKRAKRLRYGLSFAESLLPGSRLREYRKLLAQVQDLLGEINDLAVAADHYRAQTLNHPQAWFALGWIAARLETLATQAQPAFARLAKGKGFWKA</sequence>
<feature type="domain" description="CYTH" evidence="1">
    <location>
        <begin position="1"/>
        <end position="193"/>
    </location>
</feature>
<dbReference type="RefSeq" id="WP_043212169.1">
    <property type="nucleotide sequence ID" value="NZ_CAJGUP010000183.1"/>
</dbReference>
<dbReference type="InterPro" id="IPR007899">
    <property type="entry name" value="CHAD_dom"/>
</dbReference>
<evidence type="ECO:0000259" key="1">
    <source>
        <dbReference type="PROSITE" id="PS51707"/>
    </source>
</evidence>
<dbReference type="CDD" id="cd07756">
    <property type="entry name" value="CYTH-like_Pase_CHAD"/>
    <property type="match status" value="1"/>
</dbReference>
<evidence type="ECO:0000313" key="5">
    <source>
        <dbReference type="Proteomes" id="UP000053096"/>
    </source>
</evidence>
<reference evidence="3 6" key="2">
    <citation type="submission" date="2016-07" db="EMBL/GenBank/DDBJ databases">
        <title>Complete genome sequences of Bordetella pseudohinzii.</title>
        <authorList>
            <person name="Spilker T."/>
            <person name="Darrah R."/>
            <person name="LiPuma J.J."/>
        </authorList>
    </citation>
    <scope>NUCLEOTIDE SEQUENCE [LARGE SCALE GENOMIC DNA]</scope>
    <source>
        <strain evidence="3 6">HI4681</strain>
    </source>
</reference>
<dbReference type="Gene3D" id="1.40.20.10">
    <property type="entry name" value="CHAD domain"/>
    <property type="match status" value="1"/>
</dbReference>
<dbReference type="SMART" id="SM01118">
    <property type="entry name" value="CYTH"/>
    <property type="match status" value="1"/>
</dbReference>
<dbReference type="PROSITE" id="PS51708">
    <property type="entry name" value="CHAD"/>
    <property type="match status" value="1"/>
</dbReference>
<dbReference type="InterPro" id="IPR033469">
    <property type="entry name" value="CYTH-like_dom_sf"/>
</dbReference>
<dbReference type="Gene3D" id="2.40.320.10">
    <property type="entry name" value="Hypothetical Protein Pfu-838710-001"/>
    <property type="match status" value="1"/>
</dbReference>
<dbReference type="PANTHER" id="PTHR39569">
    <property type="entry name" value="INORGANIC TRIPHOSPHATASE"/>
    <property type="match status" value="1"/>
</dbReference>
<dbReference type="AlphaFoldDB" id="A0A0J6BZ99"/>
<evidence type="ECO:0000313" key="4">
    <source>
        <dbReference type="EMBL" id="CUI74646.1"/>
    </source>
</evidence>
<dbReference type="InterPro" id="IPR038186">
    <property type="entry name" value="CHAD_dom_sf"/>
</dbReference>
<evidence type="ECO:0000259" key="2">
    <source>
        <dbReference type="PROSITE" id="PS51708"/>
    </source>
</evidence>
<dbReference type="GO" id="GO:0046872">
    <property type="term" value="F:metal ion binding"/>
    <property type="evidence" value="ECO:0007669"/>
    <property type="project" value="TreeGrafter"/>
</dbReference>
<accession>A0A0M7F1C9</accession>
<dbReference type="Proteomes" id="UP000092950">
    <property type="component" value="Chromosome"/>
</dbReference>
<dbReference type="EMBL" id="CP016440">
    <property type="protein sequence ID" value="ANY17589.1"/>
    <property type="molecule type" value="Genomic_DNA"/>
</dbReference>
<dbReference type="EMBL" id="CYTV01000004">
    <property type="protein sequence ID" value="CUI74646.1"/>
    <property type="molecule type" value="Genomic_DNA"/>
</dbReference>
<dbReference type="Proteomes" id="UP000053096">
    <property type="component" value="Unassembled WGS sequence"/>
</dbReference>
<proteinExistence type="predicted"/>
<gene>
    <name evidence="3" type="ORF">BBN53_17910</name>
    <name evidence="4" type="ORF">ERS370011_02039</name>
</gene>
<name>A0A0J6BZ99_9BORD</name>